<gene>
    <name evidence="2" type="primary">PLESTBF000605</name>
    <name evidence="2" type="ORF">PLESTB_001220800</name>
</gene>
<dbReference type="EMBL" id="BRXU01000018">
    <property type="protein sequence ID" value="GLC57403.1"/>
    <property type="molecule type" value="Genomic_DNA"/>
</dbReference>
<proteinExistence type="predicted"/>
<name>A0A9W6F5M1_9CHLO</name>
<accession>A0A9W6F5M1</accession>
<protein>
    <submittedName>
        <fullName evidence="2">Uncharacterized protein</fullName>
    </submittedName>
</protein>
<reference evidence="2 3" key="1">
    <citation type="journal article" date="2023" name="Commun. Biol.">
        <title>Reorganization of the ancestral sex-determining regions during the evolution of trioecy in Pleodorina starrii.</title>
        <authorList>
            <person name="Takahashi K."/>
            <person name="Suzuki S."/>
            <person name="Kawai-Toyooka H."/>
            <person name="Yamamoto K."/>
            <person name="Hamaji T."/>
            <person name="Ootsuki R."/>
            <person name="Yamaguchi H."/>
            <person name="Kawachi M."/>
            <person name="Higashiyama T."/>
            <person name="Nozaki H."/>
        </authorList>
    </citation>
    <scope>NUCLEOTIDE SEQUENCE [LARGE SCALE GENOMIC DNA]</scope>
    <source>
        <strain evidence="2 3">NIES-4479</strain>
    </source>
</reference>
<sequence>MATANFDEGFINNCFLWTPSSPGTGSLLGSCAPVQAPGPDCAAVYGTPEKNFFFRGDIHLWEYRTLDLKPEEPGYWRCTLWNLRPEWLGKVYFCPAEVLDEVDEFKHIDFAEMRERILKAHPDISKLRELRMQYPRFPFYAPRHLKFTCWNDVAAYIKDGGNMYPDDEVERPAWKPPALGSMEHICLYQARALILDILKTDEELAEAREQVPWFVAHMYAPLDVELVPPPLCMIPSLDEGVAIASKEQSDLPLESAATCAVLEVAQVAQEQVAAVVLEQEVIMAAEVVAATEVAAATIMVAAATPEVVSVTVVAAAAAEQVTEVAVSAVALVVTPMLDLAPAQLPTAMVGGKLSSRQRKQQQQQQQLQSTRSTAAASSVPGYLQPTKASSLKVRCKAGRR</sequence>
<dbReference type="AlphaFoldDB" id="A0A9W6F5M1"/>
<keyword evidence="3" id="KW-1185">Reference proteome</keyword>
<comment type="caution">
    <text evidence="2">The sequence shown here is derived from an EMBL/GenBank/DDBJ whole genome shotgun (WGS) entry which is preliminary data.</text>
</comment>
<feature type="compositionally biased region" description="Low complexity" evidence="1">
    <location>
        <begin position="360"/>
        <end position="378"/>
    </location>
</feature>
<organism evidence="2 3">
    <name type="scientific">Pleodorina starrii</name>
    <dbReference type="NCBI Taxonomy" id="330485"/>
    <lineage>
        <taxon>Eukaryota</taxon>
        <taxon>Viridiplantae</taxon>
        <taxon>Chlorophyta</taxon>
        <taxon>core chlorophytes</taxon>
        <taxon>Chlorophyceae</taxon>
        <taxon>CS clade</taxon>
        <taxon>Chlamydomonadales</taxon>
        <taxon>Volvocaceae</taxon>
        <taxon>Pleodorina</taxon>
    </lineage>
</organism>
<evidence type="ECO:0000313" key="2">
    <source>
        <dbReference type="EMBL" id="GLC57403.1"/>
    </source>
</evidence>
<dbReference type="Proteomes" id="UP001165080">
    <property type="component" value="Unassembled WGS sequence"/>
</dbReference>
<evidence type="ECO:0000313" key="3">
    <source>
        <dbReference type="Proteomes" id="UP001165080"/>
    </source>
</evidence>
<feature type="region of interest" description="Disordered" evidence="1">
    <location>
        <begin position="351"/>
        <end position="400"/>
    </location>
</feature>
<evidence type="ECO:0000256" key="1">
    <source>
        <dbReference type="SAM" id="MobiDB-lite"/>
    </source>
</evidence>